<evidence type="ECO:0000256" key="4">
    <source>
        <dbReference type="ARBA" id="ARBA00004906"/>
    </source>
</evidence>
<keyword evidence="7" id="KW-0853">WD repeat</keyword>
<dbReference type="InterPro" id="IPR001841">
    <property type="entry name" value="Znf_RING"/>
</dbReference>
<dbReference type="Pfam" id="PF23419">
    <property type="entry name" value="WD40_RFWD3"/>
    <property type="match status" value="1"/>
</dbReference>
<gene>
    <name evidence="20" type="ORF">BZG36_01430</name>
</gene>
<keyword evidence="9" id="KW-0479">Metal-binding</keyword>
<dbReference type="GO" id="GO:0005737">
    <property type="term" value="C:cytoplasm"/>
    <property type="evidence" value="ECO:0007669"/>
    <property type="project" value="UniProtKB-SubCell"/>
</dbReference>
<evidence type="ECO:0000256" key="7">
    <source>
        <dbReference type="ARBA" id="ARBA00022574"/>
    </source>
</evidence>
<evidence type="ECO:0000256" key="14">
    <source>
        <dbReference type="ARBA" id="ARBA00022833"/>
    </source>
</evidence>
<evidence type="ECO:0000256" key="5">
    <source>
        <dbReference type="ARBA" id="ARBA00012483"/>
    </source>
</evidence>
<accession>A0A261Y536</accession>
<evidence type="ECO:0000256" key="9">
    <source>
        <dbReference type="ARBA" id="ARBA00022723"/>
    </source>
</evidence>
<dbReference type="PROSITE" id="PS50089">
    <property type="entry name" value="ZF_RING_2"/>
    <property type="match status" value="1"/>
</dbReference>
<dbReference type="Pfam" id="PF13445">
    <property type="entry name" value="zf-RING_UBOX"/>
    <property type="match status" value="1"/>
</dbReference>
<dbReference type="EC" id="2.3.2.27" evidence="5"/>
<comment type="subcellular location">
    <subcellularLocation>
        <location evidence="3">Cytoplasm</location>
    </subcellularLocation>
    <subcellularLocation>
        <location evidence="2">Nucleus</location>
        <location evidence="2">PML body</location>
    </subcellularLocation>
</comment>
<dbReference type="SUPFAM" id="SSF57850">
    <property type="entry name" value="RING/U-box"/>
    <property type="match status" value="1"/>
</dbReference>
<dbReference type="PANTHER" id="PTHR16047">
    <property type="entry name" value="RFWD3 PROTEIN"/>
    <property type="match status" value="1"/>
</dbReference>
<evidence type="ECO:0000256" key="8">
    <source>
        <dbReference type="ARBA" id="ARBA00022679"/>
    </source>
</evidence>
<keyword evidence="8" id="KW-0808">Transferase</keyword>
<protein>
    <recommendedName>
        <fullName evidence="5">RING-type E3 ubiquitin transferase</fullName>
        <ecNumber evidence="5">2.3.2.27</ecNumber>
    </recommendedName>
</protein>
<dbReference type="GO" id="GO:0005634">
    <property type="term" value="C:nucleus"/>
    <property type="evidence" value="ECO:0007669"/>
    <property type="project" value="InterPro"/>
</dbReference>
<evidence type="ECO:0000256" key="1">
    <source>
        <dbReference type="ARBA" id="ARBA00000900"/>
    </source>
</evidence>
<sequence>MTDVLEGNSAASIAAPLPTAVQEVVEMSAGEYDGSDVRQEEEQPERAAIAEVISSDDEDAFQPTLARDTTTFIAQEEQLSQEVTVSQILEANTCSVCLEPWSSNGAHRVVSIRCGHMFGRSCILKWLHKDRKEQRAKCPECNQIFTKRDIRPIWARFITAADTSKLENALSETAKMQHDNRLLQSELSNMRLALSMAKSELMRLENETGSHETEVSAPKPPVLNCQLEEKIDLRHDSNIVARALAYDPLAKMIIVAFTNSTPGKQPFHGIWKISLRDTNFKEAVELHSKTIRDVKMDPHGRGYLLSTGMDKTIRVTKLTEGQNSTILSYKLPSPGWTCCWSTKTPDYFFCGMSNGTLLMFDMRNTRHPIGIWEDQSLTGGTPVHSLWYLERDGSTDRDEESIIGATTWVGIFRIHFWPNEYDQEPLRLFPDFYDLQEGRIRAEAVREDIGPNPKDQTCYSFNYDAPSGYYLLSYRSRLATTHIIGHSPSSRGLKRMLVKEYPGGQTALSRTLLFPLDIDRVNHEQPTFFICAGCEAAKCVNLCDQFDSYQRTLPDISNVMDLKWLSPAKSDNLLACLTDTQLLLYSLHFDPEIKPG</sequence>
<dbReference type="InterPro" id="IPR036322">
    <property type="entry name" value="WD40_repeat_dom_sf"/>
</dbReference>
<dbReference type="SMART" id="SM00320">
    <property type="entry name" value="WD40"/>
    <property type="match status" value="2"/>
</dbReference>
<dbReference type="AlphaFoldDB" id="A0A261Y536"/>
<dbReference type="GO" id="GO:0008270">
    <property type="term" value="F:zinc ion binding"/>
    <property type="evidence" value="ECO:0007669"/>
    <property type="project" value="UniProtKB-KW"/>
</dbReference>
<feature type="coiled-coil region" evidence="18">
    <location>
        <begin position="187"/>
        <end position="214"/>
    </location>
</feature>
<keyword evidence="15" id="KW-0234">DNA repair</keyword>
<reference evidence="20 21" key="1">
    <citation type="journal article" date="2017" name="Mycologia">
        <title>Bifiguratus adelaidae, gen. et sp. nov., a new member of Mucoromycotina in endophytic and soil-dwelling habitats.</title>
        <authorList>
            <person name="Torres-Cruz T.J."/>
            <person name="Billingsley Tobias T.L."/>
            <person name="Almatruk M."/>
            <person name="Hesse C."/>
            <person name="Kuske C.R."/>
            <person name="Desiro A."/>
            <person name="Benucci G.M."/>
            <person name="Bonito G."/>
            <person name="Stajich J.E."/>
            <person name="Dunlap C."/>
            <person name="Arnold A.E."/>
            <person name="Porras-Alfaro A."/>
        </authorList>
    </citation>
    <scope>NUCLEOTIDE SEQUENCE [LARGE SCALE GENOMIC DNA]</scope>
    <source>
        <strain evidence="20 21">AZ0501</strain>
    </source>
</reference>
<dbReference type="CDD" id="cd16450">
    <property type="entry name" value="mRING-C3HGC3_RFWD3"/>
    <property type="match status" value="1"/>
</dbReference>
<evidence type="ECO:0000256" key="17">
    <source>
        <dbReference type="PROSITE-ProRule" id="PRU00175"/>
    </source>
</evidence>
<organism evidence="20 21">
    <name type="scientific">Bifiguratus adelaidae</name>
    <dbReference type="NCBI Taxonomy" id="1938954"/>
    <lineage>
        <taxon>Eukaryota</taxon>
        <taxon>Fungi</taxon>
        <taxon>Fungi incertae sedis</taxon>
        <taxon>Mucoromycota</taxon>
        <taxon>Mucoromycotina</taxon>
        <taxon>Endogonomycetes</taxon>
        <taxon>Endogonales</taxon>
        <taxon>Endogonales incertae sedis</taxon>
        <taxon>Bifiguratus</taxon>
    </lineage>
</organism>
<evidence type="ECO:0000259" key="19">
    <source>
        <dbReference type="PROSITE" id="PS50089"/>
    </source>
</evidence>
<dbReference type="InterPro" id="IPR015943">
    <property type="entry name" value="WD40/YVTN_repeat-like_dom_sf"/>
</dbReference>
<keyword evidence="12 17" id="KW-0863">Zinc-finger</keyword>
<evidence type="ECO:0000256" key="2">
    <source>
        <dbReference type="ARBA" id="ARBA00004322"/>
    </source>
</evidence>
<evidence type="ECO:0000256" key="10">
    <source>
        <dbReference type="ARBA" id="ARBA00022737"/>
    </source>
</evidence>
<dbReference type="EMBL" id="MVBO01000011">
    <property type="protein sequence ID" value="OZJ05717.1"/>
    <property type="molecule type" value="Genomic_DNA"/>
</dbReference>
<keyword evidence="14" id="KW-0862">Zinc</keyword>
<evidence type="ECO:0000313" key="20">
    <source>
        <dbReference type="EMBL" id="OZJ05717.1"/>
    </source>
</evidence>
<dbReference type="SUPFAM" id="SSF50978">
    <property type="entry name" value="WD40 repeat-like"/>
    <property type="match status" value="1"/>
</dbReference>
<comment type="pathway">
    <text evidence="4">Protein modification; protein ubiquitination.</text>
</comment>
<dbReference type="GO" id="GO:0016567">
    <property type="term" value="P:protein ubiquitination"/>
    <property type="evidence" value="ECO:0007669"/>
    <property type="project" value="InterPro"/>
</dbReference>
<dbReference type="SMART" id="SM00184">
    <property type="entry name" value="RING"/>
    <property type="match status" value="1"/>
</dbReference>
<evidence type="ECO:0000256" key="18">
    <source>
        <dbReference type="SAM" id="Coils"/>
    </source>
</evidence>
<dbReference type="InterPro" id="IPR013083">
    <property type="entry name" value="Znf_RING/FYVE/PHD"/>
</dbReference>
<evidence type="ECO:0000313" key="21">
    <source>
        <dbReference type="Proteomes" id="UP000242875"/>
    </source>
</evidence>
<keyword evidence="18" id="KW-0175">Coiled coil</keyword>
<evidence type="ECO:0000256" key="3">
    <source>
        <dbReference type="ARBA" id="ARBA00004496"/>
    </source>
</evidence>
<dbReference type="InterPro" id="IPR027370">
    <property type="entry name" value="Znf-RING_euk"/>
</dbReference>
<keyword evidence="11" id="KW-0227">DNA damage</keyword>
<keyword evidence="16" id="KW-0539">Nucleus</keyword>
<evidence type="ECO:0000256" key="15">
    <source>
        <dbReference type="ARBA" id="ARBA00023204"/>
    </source>
</evidence>
<evidence type="ECO:0000256" key="12">
    <source>
        <dbReference type="ARBA" id="ARBA00022771"/>
    </source>
</evidence>
<dbReference type="InterPro" id="IPR056527">
    <property type="entry name" value="WD40_RFWD3"/>
</dbReference>
<dbReference type="Gene3D" id="3.30.40.10">
    <property type="entry name" value="Zinc/RING finger domain, C3HC4 (zinc finger)"/>
    <property type="match status" value="1"/>
</dbReference>
<keyword evidence="10" id="KW-0677">Repeat</keyword>
<feature type="domain" description="RING-type" evidence="19">
    <location>
        <begin position="94"/>
        <end position="142"/>
    </location>
</feature>
<dbReference type="OrthoDB" id="8062037at2759"/>
<dbReference type="GO" id="GO:0036297">
    <property type="term" value="P:interstrand cross-link repair"/>
    <property type="evidence" value="ECO:0007669"/>
    <property type="project" value="InterPro"/>
</dbReference>
<dbReference type="InterPro" id="IPR001680">
    <property type="entry name" value="WD40_rpt"/>
</dbReference>
<dbReference type="PANTHER" id="PTHR16047:SF7">
    <property type="entry name" value="E3 UBIQUITIN-PROTEIN LIGASE RFWD3"/>
    <property type="match status" value="1"/>
</dbReference>
<dbReference type="Proteomes" id="UP000242875">
    <property type="component" value="Unassembled WGS sequence"/>
</dbReference>
<evidence type="ECO:0000256" key="6">
    <source>
        <dbReference type="ARBA" id="ARBA00022490"/>
    </source>
</evidence>
<keyword evidence="13" id="KW-0833">Ubl conjugation pathway</keyword>
<evidence type="ECO:0000256" key="16">
    <source>
        <dbReference type="ARBA" id="ARBA00023242"/>
    </source>
</evidence>
<comment type="catalytic activity">
    <reaction evidence="1">
        <text>S-ubiquitinyl-[E2 ubiquitin-conjugating enzyme]-L-cysteine + [acceptor protein]-L-lysine = [E2 ubiquitin-conjugating enzyme]-L-cysteine + N(6)-ubiquitinyl-[acceptor protein]-L-lysine.</text>
        <dbReference type="EC" id="2.3.2.27"/>
    </reaction>
</comment>
<name>A0A261Y536_9FUNG</name>
<comment type="caution">
    <text evidence="20">The sequence shown here is derived from an EMBL/GenBank/DDBJ whole genome shotgun (WGS) entry which is preliminary data.</text>
</comment>
<evidence type="ECO:0000256" key="11">
    <source>
        <dbReference type="ARBA" id="ARBA00022763"/>
    </source>
</evidence>
<dbReference type="Gene3D" id="2.130.10.10">
    <property type="entry name" value="YVTN repeat-like/Quinoprotein amine dehydrogenase"/>
    <property type="match status" value="1"/>
</dbReference>
<dbReference type="GO" id="GO:0061630">
    <property type="term" value="F:ubiquitin protein ligase activity"/>
    <property type="evidence" value="ECO:0007669"/>
    <property type="project" value="UniProtKB-EC"/>
</dbReference>
<evidence type="ECO:0000256" key="13">
    <source>
        <dbReference type="ARBA" id="ARBA00022786"/>
    </source>
</evidence>
<keyword evidence="6" id="KW-0963">Cytoplasm</keyword>
<dbReference type="InterPro" id="IPR037381">
    <property type="entry name" value="RFWD3"/>
</dbReference>
<keyword evidence="21" id="KW-1185">Reference proteome</keyword>
<proteinExistence type="predicted"/>